<organism evidence="4 5">
    <name type="scientific">Labeo rohita</name>
    <name type="common">Indian major carp</name>
    <name type="synonym">Cyprinus rohita</name>
    <dbReference type="NCBI Taxonomy" id="84645"/>
    <lineage>
        <taxon>Eukaryota</taxon>
        <taxon>Metazoa</taxon>
        <taxon>Chordata</taxon>
        <taxon>Craniata</taxon>
        <taxon>Vertebrata</taxon>
        <taxon>Euteleostomi</taxon>
        <taxon>Actinopterygii</taxon>
        <taxon>Neopterygii</taxon>
        <taxon>Teleostei</taxon>
        <taxon>Ostariophysi</taxon>
        <taxon>Cypriniformes</taxon>
        <taxon>Cyprinidae</taxon>
        <taxon>Labeoninae</taxon>
        <taxon>Labeonini</taxon>
        <taxon>Labeo</taxon>
    </lineage>
</organism>
<evidence type="ECO:0000313" key="4">
    <source>
        <dbReference type="EMBL" id="KAI2662801.1"/>
    </source>
</evidence>
<feature type="region of interest" description="Disordered" evidence="2">
    <location>
        <begin position="1"/>
        <end position="71"/>
    </location>
</feature>
<accession>A0ABQ8MKR9</accession>
<feature type="domain" description="DUF4515" evidence="3">
    <location>
        <begin position="53"/>
        <end position="243"/>
    </location>
</feature>
<protein>
    <submittedName>
        <fullName evidence="4">Coiled-coil domain-containing protein 166</fullName>
    </submittedName>
</protein>
<evidence type="ECO:0000313" key="5">
    <source>
        <dbReference type="Proteomes" id="UP000830375"/>
    </source>
</evidence>
<name>A0ABQ8MKR9_LABRO</name>
<dbReference type="Proteomes" id="UP000830375">
    <property type="component" value="Unassembled WGS sequence"/>
</dbReference>
<evidence type="ECO:0000259" key="3">
    <source>
        <dbReference type="Pfam" id="PF14988"/>
    </source>
</evidence>
<keyword evidence="5" id="KW-1185">Reference proteome</keyword>
<dbReference type="InterPro" id="IPR032777">
    <property type="entry name" value="DUF4515"/>
</dbReference>
<dbReference type="PANTHER" id="PTHR14845">
    <property type="entry name" value="COILED-COIL DOMAIN-CONTAINING 166"/>
    <property type="match status" value="1"/>
</dbReference>
<proteinExistence type="predicted"/>
<reference evidence="4 5" key="1">
    <citation type="submission" date="2022-01" db="EMBL/GenBank/DDBJ databases">
        <title>A high-quality chromosome-level genome assembly of rohu carp, Labeo rohita.</title>
        <authorList>
            <person name="Arick M.A. II"/>
            <person name="Hsu C.-Y."/>
            <person name="Magbanua Z."/>
            <person name="Pechanova O."/>
            <person name="Grover C."/>
            <person name="Miller E."/>
            <person name="Thrash A."/>
            <person name="Ezzel L."/>
            <person name="Alam S."/>
            <person name="Benzie J."/>
            <person name="Hamilton M."/>
            <person name="Karsi A."/>
            <person name="Lawrence M.L."/>
            <person name="Peterson D.G."/>
        </authorList>
    </citation>
    <scope>NUCLEOTIDE SEQUENCE [LARGE SCALE GENOMIC DNA]</scope>
    <source>
        <strain evidence="5">BAU-BD-2019</strain>
        <tissue evidence="4">Blood</tissue>
    </source>
</reference>
<comment type="caution">
    <text evidence="4">The sequence shown here is derived from an EMBL/GenBank/DDBJ whole genome shotgun (WGS) entry which is preliminary data.</text>
</comment>
<feature type="compositionally biased region" description="Basic and acidic residues" evidence="2">
    <location>
        <begin position="33"/>
        <end position="44"/>
    </location>
</feature>
<evidence type="ECO:0000256" key="2">
    <source>
        <dbReference type="SAM" id="MobiDB-lite"/>
    </source>
</evidence>
<sequence length="274" mass="31884">MSSMKKSELESQQDAGVSAESAEQDESQRQMLLHRERKENEFLQKEIAQSRMESKEYMSYMSKGAEKRQNSIVTLSDQSHKELKELQGQRQSMQDKHDEQTNELQTEILQTENQLALLNREIADLKEVKTLKQQQSCRITELEEELTTMQCNHSESLVAQKAEFIKKKQSCEQQAKDTVQALTISANKEASHSLMSYMNRVFQVKKSLQEEYKYLLQRTQALQKQQVSLQNDQQQLLLEQMCMQKIHAQCISPRSKYTTPANANKNEHPQSNHQ</sequence>
<dbReference type="PANTHER" id="PTHR14845:SF0">
    <property type="entry name" value="DUF4515 DOMAIN-CONTAINING PROTEIN"/>
    <property type="match status" value="1"/>
</dbReference>
<gene>
    <name evidence="4" type="ORF">H4Q32_001749</name>
</gene>
<dbReference type="EMBL" id="JACTAM010000007">
    <property type="protein sequence ID" value="KAI2662801.1"/>
    <property type="molecule type" value="Genomic_DNA"/>
</dbReference>
<dbReference type="Pfam" id="PF14988">
    <property type="entry name" value="DUF4515"/>
    <property type="match status" value="1"/>
</dbReference>
<keyword evidence="1" id="KW-0175">Coiled coil</keyword>
<evidence type="ECO:0000256" key="1">
    <source>
        <dbReference type="ARBA" id="ARBA00023054"/>
    </source>
</evidence>